<comment type="catalytic activity">
    <reaction evidence="10">
        <text>IMP + L-aspartate + GTP = N(6)-(1,2-dicarboxyethyl)-AMP + GDP + phosphate + 2 H(+)</text>
        <dbReference type="Rhea" id="RHEA:15753"/>
        <dbReference type="ChEBI" id="CHEBI:15378"/>
        <dbReference type="ChEBI" id="CHEBI:29991"/>
        <dbReference type="ChEBI" id="CHEBI:37565"/>
        <dbReference type="ChEBI" id="CHEBI:43474"/>
        <dbReference type="ChEBI" id="CHEBI:57567"/>
        <dbReference type="ChEBI" id="CHEBI:58053"/>
        <dbReference type="ChEBI" id="CHEBI:58189"/>
        <dbReference type="EC" id="6.3.4.4"/>
    </reaction>
</comment>
<dbReference type="GO" id="GO:0046040">
    <property type="term" value="P:IMP metabolic process"/>
    <property type="evidence" value="ECO:0007669"/>
    <property type="project" value="TreeGrafter"/>
</dbReference>
<evidence type="ECO:0000256" key="10">
    <source>
        <dbReference type="HAMAP-Rule" id="MF_03125"/>
    </source>
</evidence>
<dbReference type="GO" id="GO:0004019">
    <property type="term" value="F:adenylosuccinate synthase activity"/>
    <property type="evidence" value="ECO:0007669"/>
    <property type="project" value="UniProtKB-UniRule"/>
</dbReference>
<dbReference type="HAMAP" id="MF_00011">
    <property type="entry name" value="Adenylosucc_synth"/>
    <property type="match status" value="1"/>
</dbReference>
<dbReference type="PANTHER" id="PTHR11846:SF0">
    <property type="entry name" value="ADENYLOSUCCINATE SYNTHETASE"/>
    <property type="match status" value="1"/>
</dbReference>
<evidence type="ECO:0000256" key="3">
    <source>
        <dbReference type="ARBA" id="ARBA00022490"/>
    </source>
</evidence>
<dbReference type="Pfam" id="PF00709">
    <property type="entry name" value="Adenylsucc_synt"/>
    <property type="match status" value="1"/>
</dbReference>
<evidence type="ECO:0000313" key="12">
    <source>
        <dbReference type="Proteomes" id="UP000245910"/>
    </source>
</evidence>
<comment type="caution">
    <text evidence="10">Lacks conserved residue(s) required for the propagation of feature annotation.</text>
</comment>
<dbReference type="EC" id="6.3.4.4" evidence="10"/>
<evidence type="ECO:0000256" key="9">
    <source>
        <dbReference type="ARBA" id="ARBA00023134"/>
    </source>
</evidence>
<keyword evidence="6 10" id="KW-0547">Nucleotide-binding</keyword>
<evidence type="ECO:0000256" key="1">
    <source>
        <dbReference type="ARBA" id="ARBA00003779"/>
    </source>
</evidence>
<dbReference type="GO" id="GO:0044208">
    <property type="term" value="P:'de novo' AMP biosynthetic process"/>
    <property type="evidence" value="ECO:0007669"/>
    <property type="project" value="UniProtKB-UniRule"/>
</dbReference>
<dbReference type="STRING" id="56646.A0A2L2TDF5"/>
<feature type="binding site" evidence="10">
    <location>
        <position position="107"/>
    </location>
    <ligand>
        <name>IMP</name>
        <dbReference type="ChEBI" id="CHEBI:58053"/>
    </ligand>
</feature>
<comment type="similarity">
    <text evidence="10">Belongs to the adenylosuccinate synthetase family.</text>
</comment>
<evidence type="ECO:0000256" key="8">
    <source>
        <dbReference type="ARBA" id="ARBA00022842"/>
    </source>
</evidence>
<name>A0A2L2TDF5_9HYPO</name>
<feature type="binding site" evidence="10">
    <location>
        <begin position="229"/>
        <end position="231"/>
    </location>
    <ligand>
        <name>GTP</name>
        <dbReference type="ChEBI" id="CHEBI:37565"/>
    </ligand>
</feature>
<organism evidence="11 12">
    <name type="scientific">Fusarium venenatum</name>
    <dbReference type="NCBI Taxonomy" id="56646"/>
    <lineage>
        <taxon>Eukaryota</taxon>
        <taxon>Fungi</taxon>
        <taxon>Dikarya</taxon>
        <taxon>Ascomycota</taxon>
        <taxon>Pezizomycotina</taxon>
        <taxon>Sordariomycetes</taxon>
        <taxon>Hypocreomycetidae</taxon>
        <taxon>Hypocreales</taxon>
        <taxon>Nectriaceae</taxon>
        <taxon>Fusarium</taxon>
    </lineage>
</organism>
<evidence type="ECO:0000256" key="2">
    <source>
        <dbReference type="ARBA" id="ARBA00011738"/>
    </source>
</evidence>
<dbReference type="SMART" id="SM00788">
    <property type="entry name" value="Adenylsucc_synt"/>
    <property type="match status" value="1"/>
</dbReference>
<dbReference type="EMBL" id="LN649231">
    <property type="protein sequence ID" value="CEI69012.1"/>
    <property type="molecule type" value="Genomic_DNA"/>
</dbReference>
<dbReference type="UniPathway" id="UPA00075">
    <property type="reaction ID" value="UER00335"/>
</dbReference>
<comment type="function">
    <text evidence="10">Plays an important role in the de novo pathway and in the salvage pathway of purine nucleotide biosynthesis. Catalyzes the first commited step in the biosynthesis of AMP from IMP.</text>
</comment>
<evidence type="ECO:0000256" key="4">
    <source>
        <dbReference type="ARBA" id="ARBA00022598"/>
    </source>
</evidence>
<evidence type="ECO:0000313" key="11">
    <source>
        <dbReference type="EMBL" id="CEI69012.1"/>
    </source>
</evidence>
<dbReference type="Gene3D" id="3.90.170.10">
    <property type="entry name" value="Adenylosuccinate Synthetase, subunit A, domain 3"/>
    <property type="match status" value="1"/>
</dbReference>
<feature type="binding site" evidence="10">
    <location>
        <position position="49"/>
    </location>
    <ligand>
        <name>IMP</name>
        <dbReference type="ChEBI" id="CHEBI:58053"/>
    </ligand>
</feature>
<dbReference type="InterPro" id="IPR042109">
    <property type="entry name" value="Adenylosuccinate_synth_dom1"/>
</dbReference>
<dbReference type="PANTHER" id="PTHR11846">
    <property type="entry name" value="ADENYLOSUCCINATE SYNTHETASE"/>
    <property type="match status" value="1"/>
</dbReference>
<evidence type="ECO:0000256" key="6">
    <source>
        <dbReference type="ARBA" id="ARBA00022741"/>
    </source>
</evidence>
<comment type="function">
    <text evidence="1">Plays an important role in the de novo pathway and in the salvage pathway of purine nucleotide biosynthesis. Catalyzes the first committed step in the biosynthesis of AMP from IMP.</text>
</comment>
<keyword evidence="4 10" id="KW-0436">Ligase</keyword>
<comment type="pathway">
    <text evidence="10">Purine metabolism; AMP biosynthesis via de novo pathway; AMP from IMP: step 1/2.</text>
</comment>
<evidence type="ECO:0000256" key="5">
    <source>
        <dbReference type="ARBA" id="ARBA00022723"/>
    </source>
</evidence>
<comment type="cofactor">
    <cofactor evidence="10">
        <name>Mg(2+)</name>
        <dbReference type="ChEBI" id="CHEBI:18420"/>
    </cofactor>
    <text evidence="10">Binds 1 Mg(2+) ion per subunit.</text>
</comment>
<keyword evidence="5 10" id="KW-0479">Metal-binding</keyword>
<dbReference type="SUPFAM" id="SSF52540">
    <property type="entry name" value="P-loop containing nucleoside triphosphate hydrolases"/>
    <property type="match status" value="1"/>
</dbReference>
<reference evidence="12" key="1">
    <citation type="submission" date="2014-10" db="EMBL/GenBank/DDBJ databases">
        <authorList>
            <person name="King R."/>
        </authorList>
    </citation>
    <scope>NUCLEOTIDE SEQUENCE [LARGE SCALE GENOMIC DNA]</scope>
    <source>
        <strain evidence="12">A3/5</strain>
    </source>
</reference>
<dbReference type="GO" id="GO:0000287">
    <property type="term" value="F:magnesium ion binding"/>
    <property type="evidence" value="ECO:0007669"/>
    <property type="project" value="UniProtKB-UniRule"/>
</dbReference>
<dbReference type="InterPro" id="IPR042111">
    <property type="entry name" value="Adenylosuccinate_synth_dom3"/>
</dbReference>
<comment type="subunit">
    <text evidence="2 10">Homodimer.</text>
</comment>
<keyword evidence="3 10" id="KW-0963">Cytoplasm</keyword>
<dbReference type="GO" id="GO:0005737">
    <property type="term" value="C:cytoplasm"/>
    <property type="evidence" value="ECO:0007669"/>
    <property type="project" value="UniProtKB-SubCell"/>
</dbReference>
<dbReference type="InterPro" id="IPR027417">
    <property type="entry name" value="P-loop_NTPase"/>
</dbReference>
<proteinExistence type="inferred from homology"/>
<dbReference type="Proteomes" id="UP000245910">
    <property type="component" value="Chromosome III"/>
</dbReference>
<protein>
    <recommendedName>
        <fullName evidence="10">Adenylosuccinate synthetase</fullName>
        <shortName evidence="10">AMPSase</shortName>
        <shortName evidence="10">AdSS</shortName>
        <ecNumber evidence="10">6.3.4.4</ecNumber>
    </recommendedName>
    <alternativeName>
        <fullName evidence="10">IMP--aspartate ligase</fullName>
    </alternativeName>
</protein>
<dbReference type="AlphaFoldDB" id="A0A2L2TDF5"/>
<dbReference type="GO" id="GO:0005525">
    <property type="term" value="F:GTP binding"/>
    <property type="evidence" value="ECO:0007669"/>
    <property type="project" value="UniProtKB-UniRule"/>
</dbReference>
<comment type="subcellular location">
    <subcellularLocation>
        <location evidence="10">Cytoplasm</location>
    </subcellularLocation>
</comment>
<feature type="binding site" evidence="10">
    <location>
        <begin position="135"/>
        <end position="137"/>
    </location>
    <ligand>
        <name>GTP</name>
        <dbReference type="ChEBI" id="CHEBI:37565"/>
    </ligand>
</feature>
<keyword evidence="8 10" id="KW-0460">Magnesium</keyword>
<keyword evidence="9 10" id="KW-0342">GTP-binding</keyword>
<accession>A0A2L2TDF5</accession>
<sequence>MTMKVILGAQWEWGDVAMRAAQDDNKNIIVVGANAPMLDIKYGLYPFVTSSDTTIGGLCLNPASITETIGVSKCYTTRSGAFKTEDTGEIGTKLQEIGREWETSTGRRHRYGWLDLVIAKYSASIYFYSSLNLTKLDVLVAFETIKIAITYKVDGEELDHYPAGLDLLERAEVVYHEMPGWQKPTTGAKSFYDLLKQAREYVEYIEKFVGVKIGLFFGFLVRMRIKWIGTGPDREAMITRA</sequence>
<dbReference type="InterPro" id="IPR001114">
    <property type="entry name" value="Adenylosuccinate_synthetase"/>
</dbReference>
<keyword evidence="7 10" id="KW-0658">Purine biosynthesis</keyword>
<evidence type="ECO:0000256" key="7">
    <source>
        <dbReference type="ARBA" id="ARBA00022755"/>
    </source>
</evidence>
<feature type="binding site" evidence="10">
    <location>
        <position position="34"/>
    </location>
    <ligand>
        <name>IMP</name>
        <dbReference type="ChEBI" id="CHEBI:58053"/>
    </ligand>
</feature>
<dbReference type="Gene3D" id="3.40.440.10">
    <property type="entry name" value="Adenylosuccinate Synthetase, subunit A, domain 1"/>
    <property type="match status" value="1"/>
</dbReference>
<keyword evidence="12" id="KW-1185">Reference proteome</keyword>
<dbReference type="FunFam" id="3.90.170.10:FF:000001">
    <property type="entry name" value="Adenylosuccinate synthetase"/>
    <property type="match status" value="1"/>
</dbReference>